<evidence type="ECO:0000313" key="8">
    <source>
        <dbReference type="EMBL" id="KEY72356.1"/>
    </source>
</evidence>
<dbReference type="InterPro" id="IPR001650">
    <property type="entry name" value="Helicase_C-like"/>
</dbReference>
<feature type="domain" description="Helicase C-terminal" evidence="7">
    <location>
        <begin position="248"/>
        <end position="410"/>
    </location>
</feature>
<evidence type="ECO:0000259" key="7">
    <source>
        <dbReference type="PROSITE" id="PS51194"/>
    </source>
</evidence>
<evidence type="ECO:0008006" key="10">
    <source>
        <dbReference type="Google" id="ProtNLM"/>
    </source>
</evidence>
<keyword evidence="5" id="KW-0067">ATP-binding</keyword>
<dbReference type="InterPro" id="IPR002464">
    <property type="entry name" value="DNA/RNA_helicase_DEAH_CS"/>
</dbReference>
<dbReference type="PROSITE" id="PS51194">
    <property type="entry name" value="HELICASE_CTER"/>
    <property type="match status" value="1"/>
</dbReference>
<feature type="domain" description="Helicase ATP-binding" evidence="6">
    <location>
        <begin position="54"/>
        <end position="222"/>
    </location>
</feature>
<protein>
    <recommendedName>
        <fullName evidence="10">Helicase ATP-binding domain-containing protein</fullName>
    </recommendedName>
</protein>
<dbReference type="GO" id="GO:0004386">
    <property type="term" value="F:helicase activity"/>
    <property type="evidence" value="ECO:0007669"/>
    <property type="project" value="UniProtKB-KW"/>
</dbReference>
<dbReference type="Proteomes" id="UP000028045">
    <property type="component" value="Unassembled WGS sequence"/>
</dbReference>
<keyword evidence="3" id="KW-0378">Hydrolase</keyword>
<evidence type="ECO:0000256" key="1">
    <source>
        <dbReference type="ARBA" id="ARBA00008792"/>
    </source>
</evidence>
<dbReference type="GO" id="GO:0003723">
    <property type="term" value="F:RNA binding"/>
    <property type="evidence" value="ECO:0007669"/>
    <property type="project" value="TreeGrafter"/>
</dbReference>
<evidence type="ECO:0000259" key="6">
    <source>
        <dbReference type="PROSITE" id="PS51192"/>
    </source>
</evidence>
<gene>
    <name evidence="8" type="ORF">S7711_01038</name>
</gene>
<dbReference type="PANTHER" id="PTHR18934:SF99">
    <property type="entry name" value="ATP-DEPENDENT RNA HELICASE DHX37-RELATED"/>
    <property type="match status" value="1"/>
</dbReference>
<dbReference type="SUPFAM" id="SSF52540">
    <property type="entry name" value="P-loop containing nucleoside triphosphate hydrolases"/>
    <property type="match status" value="1"/>
</dbReference>
<dbReference type="GO" id="GO:0005524">
    <property type="term" value="F:ATP binding"/>
    <property type="evidence" value="ECO:0007669"/>
    <property type="project" value="UniProtKB-KW"/>
</dbReference>
<keyword evidence="9" id="KW-1185">Reference proteome</keyword>
<dbReference type="Gene3D" id="3.40.50.300">
    <property type="entry name" value="P-loop containing nucleotide triphosphate hydrolases"/>
    <property type="match status" value="2"/>
</dbReference>
<comment type="similarity">
    <text evidence="1">Belongs to the DEAD box helicase family. DEAH subfamily.</text>
</comment>
<dbReference type="InterPro" id="IPR027417">
    <property type="entry name" value="P-loop_NTPase"/>
</dbReference>
<dbReference type="OrthoDB" id="10253254at2759"/>
<dbReference type="GO" id="GO:0016787">
    <property type="term" value="F:hydrolase activity"/>
    <property type="evidence" value="ECO:0007669"/>
    <property type="project" value="UniProtKB-KW"/>
</dbReference>
<dbReference type="SMART" id="SM00487">
    <property type="entry name" value="DEXDc"/>
    <property type="match status" value="1"/>
</dbReference>
<dbReference type="Pfam" id="PF00270">
    <property type="entry name" value="DEAD"/>
    <property type="match status" value="1"/>
</dbReference>
<dbReference type="AlphaFoldDB" id="A0A084B477"/>
<reference evidence="8 9" key="1">
    <citation type="journal article" date="2014" name="BMC Genomics">
        <title>Comparative genome sequencing reveals chemotype-specific gene clusters in the toxigenic black mold Stachybotrys.</title>
        <authorList>
            <person name="Semeiks J."/>
            <person name="Borek D."/>
            <person name="Otwinowski Z."/>
            <person name="Grishin N.V."/>
        </authorList>
    </citation>
    <scope>NUCLEOTIDE SEQUENCE [LARGE SCALE GENOMIC DNA]</scope>
    <source>
        <strain evidence="9">CBS 109288 / IBT 7711</strain>
    </source>
</reference>
<dbReference type="Pfam" id="PF00271">
    <property type="entry name" value="Helicase_C"/>
    <property type="match status" value="1"/>
</dbReference>
<dbReference type="PROSITE" id="PS51192">
    <property type="entry name" value="HELICASE_ATP_BIND_1"/>
    <property type="match status" value="1"/>
</dbReference>
<proteinExistence type="inferred from homology"/>
<evidence type="ECO:0000313" key="9">
    <source>
        <dbReference type="Proteomes" id="UP000028045"/>
    </source>
</evidence>
<dbReference type="Gene3D" id="1.20.120.1080">
    <property type="match status" value="1"/>
</dbReference>
<evidence type="ECO:0000256" key="3">
    <source>
        <dbReference type="ARBA" id="ARBA00022801"/>
    </source>
</evidence>
<name>A0A084B477_STACB</name>
<dbReference type="CDD" id="cd18791">
    <property type="entry name" value="SF2_C_RHA"/>
    <property type="match status" value="1"/>
</dbReference>
<evidence type="ECO:0000256" key="4">
    <source>
        <dbReference type="ARBA" id="ARBA00022806"/>
    </source>
</evidence>
<dbReference type="InterPro" id="IPR011545">
    <property type="entry name" value="DEAD/DEAH_box_helicase_dom"/>
</dbReference>
<sequence length="707" mass="79178">MDSIKRNEATMAQIQRLEDAPLNPLTGQAWPAGHDEILQSRRNLPVYQRFEEILDVYHNNQVFVLSSETGSGKSTQIPQLLMYDEYASGLKVACTQPHRLATTSLADRAAKELGVDLGRDVGYLTGGDKAVSSPDEDKKTRLVYMTEGVLLGHQADNADLSDYACVVVDEAHERTIEMDLLLALLKKSLRNRQDLKVVIMSATMDVKLFQDYFNDCPLVHITGRNFQVDITYLSPSGASSDLTVLTARVVLHIHKNKGQGHILVFLPGKDEIAEVCRLLSKYAENLDVFPLYSALAVDQQHSALYFSSQNRKCIVSTNVAETGLTINGLGYVVDSGLSRQMIYNPRLDMNMLSVLPISQATAKQRMNCVGRTRDGVCHRLYSKESFDNMPLSTDSAIRCQSVHSAILRLLAAGHVKILDFDWVEAPHPDSISRAAQDLHDWEFINDAGQITTSGRKASRCLMEPIWFRAIEKAAKLNCAMDMLDIAVLCSTQRHIYARPPKYKRVADATRSSLAAWPSDHLALANAFNMYMRKREAYHEANLTDSSLDDWCTQHFLDSGMLEQARELRDKVGRFIKRNTNLAPRRASMQDRLVIHQALAVTFCTRVALYHGSDDEYRTVPENVAARLNPHSSLIGGNYTWIIYTNLTMVGGHVYMNTATPIMVESLVDLPCFQDDRLPVKGDGSLRQPNVKKLLDEARARIRTSMAT</sequence>
<evidence type="ECO:0000256" key="2">
    <source>
        <dbReference type="ARBA" id="ARBA00022741"/>
    </source>
</evidence>
<accession>A0A084B477</accession>
<organism evidence="8 9">
    <name type="scientific">Stachybotrys chartarum (strain CBS 109288 / IBT 7711)</name>
    <name type="common">Toxic black mold</name>
    <name type="synonym">Stilbospora chartarum</name>
    <dbReference type="NCBI Taxonomy" id="1280523"/>
    <lineage>
        <taxon>Eukaryota</taxon>
        <taxon>Fungi</taxon>
        <taxon>Dikarya</taxon>
        <taxon>Ascomycota</taxon>
        <taxon>Pezizomycotina</taxon>
        <taxon>Sordariomycetes</taxon>
        <taxon>Hypocreomycetidae</taxon>
        <taxon>Hypocreales</taxon>
        <taxon>Stachybotryaceae</taxon>
        <taxon>Stachybotrys</taxon>
    </lineage>
</organism>
<dbReference type="PANTHER" id="PTHR18934">
    <property type="entry name" value="ATP-DEPENDENT RNA HELICASE"/>
    <property type="match status" value="1"/>
</dbReference>
<keyword evidence="4" id="KW-0347">Helicase</keyword>
<keyword evidence="2" id="KW-0547">Nucleotide-binding</keyword>
<dbReference type="InterPro" id="IPR014001">
    <property type="entry name" value="Helicase_ATP-bd"/>
</dbReference>
<dbReference type="PROSITE" id="PS00690">
    <property type="entry name" value="DEAH_ATP_HELICASE"/>
    <property type="match status" value="1"/>
</dbReference>
<dbReference type="EMBL" id="KL648095">
    <property type="protein sequence ID" value="KEY72356.1"/>
    <property type="molecule type" value="Genomic_DNA"/>
</dbReference>
<dbReference type="HOGENOM" id="CLU_001832_5_11_1"/>
<dbReference type="CDD" id="cd17917">
    <property type="entry name" value="DEXHc_RHA-like"/>
    <property type="match status" value="1"/>
</dbReference>
<evidence type="ECO:0000256" key="5">
    <source>
        <dbReference type="ARBA" id="ARBA00022840"/>
    </source>
</evidence>
<dbReference type="SMART" id="SM00490">
    <property type="entry name" value="HELICc"/>
    <property type="match status" value="1"/>
</dbReference>